<feature type="chain" id="PRO_5018052081" evidence="3">
    <location>
        <begin position="31"/>
        <end position="310"/>
    </location>
</feature>
<dbReference type="SUPFAM" id="SSF52266">
    <property type="entry name" value="SGNH hydrolase"/>
    <property type="match status" value="1"/>
</dbReference>
<gene>
    <name evidence="5" type="ORF">EBN03_12425</name>
</gene>
<feature type="active site" description="Nucleophile" evidence="1">
    <location>
        <position position="46"/>
    </location>
</feature>
<dbReference type="InterPro" id="IPR036514">
    <property type="entry name" value="SGNH_hydro_sf"/>
</dbReference>
<evidence type="ECO:0000256" key="3">
    <source>
        <dbReference type="SAM" id="SignalP"/>
    </source>
</evidence>
<dbReference type="EMBL" id="RFFH01000004">
    <property type="protein sequence ID" value="RMI32751.1"/>
    <property type="molecule type" value="Genomic_DNA"/>
</dbReference>
<dbReference type="RefSeq" id="WP_122188137.1">
    <property type="nucleotide sequence ID" value="NZ_RFFH01000004.1"/>
</dbReference>
<organism evidence="5 6">
    <name type="scientific">Nocardia stercoris</name>
    <dbReference type="NCBI Taxonomy" id="2483361"/>
    <lineage>
        <taxon>Bacteria</taxon>
        <taxon>Bacillati</taxon>
        <taxon>Actinomycetota</taxon>
        <taxon>Actinomycetes</taxon>
        <taxon>Mycobacteriales</taxon>
        <taxon>Nocardiaceae</taxon>
        <taxon>Nocardia</taxon>
    </lineage>
</organism>
<dbReference type="InterPro" id="IPR037460">
    <property type="entry name" value="SEST-like"/>
</dbReference>
<dbReference type="GO" id="GO:0016788">
    <property type="term" value="F:hydrolase activity, acting on ester bonds"/>
    <property type="evidence" value="ECO:0007669"/>
    <property type="project" value="InterPro"/>
</dbReference>
<dbReference type="Proteomes" id="UP000279275">
    <property type="component" value="Unassembled WGS sequence"/>
</dbReference>
<feature type="signal peptide" evidence="3">
    <location>
        <begin position="1"/>
        <end position="30"/>
    </location>
</feature>
<evidence type="ECO:0000256" key="1">
    <source>
        <dbReference type="PIRSR" id="PIRSR637460-1"/>
    </source>
</evidence>
<dbReference type="InterPro" id="IPR013830">
    <property type="entry name" value="SGNH_hydro"/>
</dbReference>
<keyword evidence="6" id="KW-1185">Reference proteome</keyword>
<name>A0A3M2L583_9NOCA</name>
<evidence type="ECO:0000313" key="6">
    <source>
        <dbReference type="Proteomes" id="UP000279275"/>
    </source>
</evidence>
<comment type="caution">
    <text evidence="5">The sequence shown here is derived from an EMBL/GenBank/DDBJ whole genome shotgun (WGS) entry which is preliminary data.</text>
</comment>
<protein>
    <submittedName>
        <fullName evidence="5">SGNH/GDSL hydrolase family protein</fullName>
    </submittedName>
</protein>
<dbReference type="PANTHER" id="PTHR37981">
    <property type="entry name" value="LIPASE 2"/>
    <property type="match status" value="1"/>
</dbReference>
<feature type="disulfide bond" evidence="2">
    <location>
        <begin position="65"/>
        <end position="93"/>
    </location>
</feature>
<dbReference type="Gene3D" id="3.40.50.1110">
    <property type="entry name" value="SGNH hydrolase"/>
    <property type="match status" value="1"/>
</dbReference>
<keyword evidence="3" id="KW-0732">Signal</keyword>
<dbReference type="CDD" id="cd01823">
    <property type="entry name" value="SEST_like"/>
    <property type="match status" value="1"/>
</dbReference>
<feature type="domain" description="SGNH hydrolase-type esterase" evidence="4">
    <location>
        <begin position="42"/>
        <end position="293"/>
    </location>
</feature>
<dbReference type="PANTHER" id="PTHR37981:SF1">
    <property type="entry name" value="SGNH HYDROLASE-TYPE ESTERASE DOMAIN-CONTAINING PROTEIN"/>
    <property type="match status" value="1"/>
</dbReference>
<sequence length="310" mass="31925">MAGLGSITARVCTAVVAVTASIGTAGLAQAADPGAPGKKVVVLGDSYAAHGDAVDAALTGQLSSCYHGASAWPSQLRGLLGLAGTDQVSDHSCPGAMIESTEHYTLLQEARDADAENAFGPQTQLVAIQLGMNDSWGVPGGLAAAFQGCEYDLIEGCDAEAVAAGRTPDMSGVTGAAYAEKISKVVAYIKYYAPNAHIVLMGYPEMAAPGTEALCVDPLGLPVAQRHAGPVLEYYERIDQAKRDAAQQLGLEYFDTRAVTAGHGLCSPQPWVNGVLDPRADFTGAPFHPSAAGDLAVATALYNTFLYGHA</sequence>
<dbReference type="AlphaFoldDB" id="A0A3M2L583"/>
<reference evidence="5 6" key="1">
    <citation type="submission" date="2018-10" db="EMBL/GenBank/DDBJ databases">
        <title>Isolation from cow dung.</title>
        <authorList>
            <person name="Ling L."/>
        </authorList>
    </citation>
    <scope>NUCLEOTIDE SEQUENCE [LARGE SCALE GENOMIC DNA]</scope>
    <source>
        <strain evidence="5 6">NEAU-LL90</strain>
    </source>
</reference>
<keyword evidence="5" id="KW-0378">Hydrolase</keyword>
<proteinExistence type="predicted"/>
<evidence type="ECO:0000313" key="5">
    <source>
        <dbReference type="EMBL" id="RMI32751.1"/>
    </source>
</evidence>
<accession>A0A3M2L583</accession>
<feature type="active site" evidence="1">
    <location>
        <position position="288"/>
    </location>
</feature>
<dbReference type="OrthoDB" id="4529562at2"/>
<evidence type="ECO:0000259" key="4">
    <source>
        <dbReference type="Pfam" id="PF13472"/>
    </source>
</evidence>
<dbReference type="Pfam" id="PF13472">
    <property type="entry name" value="Lipase_GDSL_2"/>
    <property type="match status" value="1"/>
</dbReference>
<keyword evidence="2" id="KW-1015">Disulfide bond</keyword>
<dbReference type="GO" id="GO:0006629">
    <property type="term" value="P:lipid metabolic process"/>
    <property type="evidence" value="ECO:0007669"/>
    <property type="project" value="TreeGrafter"/>
</dbReference>
<feature type="disulfide bond" evidence="2">
    <location>
        <begin position="149"/>
        <end position="157"/>
    </location>
</feature>
<evidence type="ECO:0000256" key="2">
    <source>
        <dbReference type="PIRSR" id="PIRSR637460-2"/>
    </source>
</evidence>